<dbReference type="CDD" id="cd00821">
    <property type="entry name" value="PH"/>
    <property type="match status" value="1"/>
</dbReference>
<feature type="domain" description="PH" evidence="2">
    <location>
        <begin position="177"/>
        <end position="298"/>
    </location>
</feature>
<feature type="compositionally biased region" description="Polar residues" evidence="1">
    <location>
        <begin position="507"/>
        <end position="517"/>
    </location>
</feature>
<dbReference type="EMBL" id="UZAE01012848">
    <property type="protein sequence ID" value="VDO06997.1"/>
    <property type="molecule type" value="Genomic_DNA"/>
</dbReference>
<gene>
    <name evidence="3" type="ORF">HNAJ_LOCUS10022</name>
</gene>
<dbReference type="Proteomes" id="UP000278807">
    <property type="component" value="Unassembled WGS sequence"/>
</dbReference>
<feature type="domain" description="PH" evidence="2">
    <location>
        <begin position="588"/>
        <end position="703"/>
    </location>
</feature>
<organism evidence="5">
    <name type="scientific">Rodentolepis nana</name>
    <name type="common">Dwarf tapeworm</name>
    <name type="synonym">Hymenolepis nana</name>
    <dbReference type="NCBI Taxonomy" id="102285"/>
    <lineage>
        <taxon>Eukaryota</taxon>
        <taxon>Metazoa</taxon>
        <taxon>Spiralia</taxon>
        <taxon>Lophotrochozoa</taxon>
        <taxon>Platyhelminthes</taxon>
        <taxon>Cestoda</taxon>
        <taxon>Eucestoda</taxon>
        <taxon>Cyclophyllidea</taxon>
        <taxon>Hymenolepididae</taxon>
        <taxon>Rodentolepis</taxon>
    </lineage>
</organism>
<sequence>HHRDSSASGLVFDHVSSSNTSDYATPCGGPSQRVSFETAAVVPTATPEMSANNSIQLNATSPLYEEPVSFIQRLSSVTSSQDEPIPGYSPEHRQLSHPQLGTQNRHSLSSQHESLVSSTSLSNHLQQSTPSVNEGSPIAPTYPTVIETPVPDTTDLGTLLLPKKSSTSSRRGVAPLYTISGALYHRYKPNKWTRLGYCVLTPDAHLLGFRSSANQSASPAVSLFVAAASTVAVYAGRESGMQHVFKVTHSAGLVGPNSGDSELLAVSTHGGRALVFATDCEEEALAWIDQINQYAQGVTPSRVESFTNHFCRRQSTSTHRQHRRRPSDIGADVLSLNDFPRVASTVSVVPSPRRKSVVVLAGSRMETKSSRPHSLFLPHAYTSPNSMENQQKAPTLPLLPSNSFDHSQEDSGFSGLISSSSSATDGTTGEPVTEQRIPLTIGPNSNILRHQRYSVASTASPSISAYDLLQSRASGLLSSVRRKVADSLNLPKRRSLILPPRTEDLLNANQSPSSPQIPRQGGSDGGLVGWTQMDTVLANDSGSYLSADCSVASPRTRSWRSIRGKQQQVKLVAASSRKSSDPPPIDDSVLAGDIFISIPGRLSWTRRYCALRCSNLEIYASTLASTPSSNSDPNAPSCQPLLVLCLPLQPGVVEVSPAADKRHPSAVRLSAPALSPHPLLLDAGDTIIMGRWIRGIIEALGHIRSGQVPSTSNRHSEIITPPSPEPIYDEVASVTNSSNLSKRWTWTSSSVYRPVVMEMTPLPTLPSAGPSSPTGSSHNGGGTTACGAGGIYSSIYYDSVVPVEEDDCEVQEEEDIDNDASEIRLHSSSLHSRTSHDMLSRSFSSLQVASSSDDSTGYSNSLLRNREDLSCGLRLRSYKSLDWNFSASFSQETELPATPQCISDDKVTSFLEMNSVASATPEVSVARSYSYAAQTNNQEKIEEGDLPTPRGITIPLGRVGASPHDPPPIDEVKQNKVETFNASDFADGIEEALNAIVSFLFDVYLISGMPSTYLIPNFHFFVPIIPYLNHHIDAVTNASYYISSPPSSQPSSPFPNLVQRNQQTSRQRGPSKRRRNNRRRN</sequence>
<evidence type="ECO:0000313" key="3">
    <source>
        <dbReference type="EMBL" id="VDO06997.1"/>
    </source>
</evidence>
<proteinExistence type="predicted"/>
<reference evidence="5" key="1">
    <citation type="submission" date="2016-04" db="UniProtKB">
        <authorList>
            <consortium name="WormBaseParasite"/>
        </authorList>
    </citation>
    <scope>IDENTIFICATION</scope>
</reference>
<dbReference type="SMART" id="SM00233">
    <property type="entry name" value="PH"/>
    <property type="match status" value="2"/>
</dbReference>
<feature type="compositionally biased region" description="Polar residues" evidence="1">
    <location>
        <begin position="96"/>
        <end position="105"/>
    </location>
</feature>
<reference evidence="3 4" key="2">
    <citation type="submission" date="2018-11" db="EMBL/GenBank/DDBJ databases">
        <authorList>
            <consortium name="Pathogen Informatics"/>
        </authorList>
    </citation>
    <scope>NUCLEOTIDE SEQUENCE [LARGE SCALE GENOMIC DNA]</scope>
</reference>
<dbReference type="WBParaSite" id="HNAJ_0001002701-mRNA-1">
    <property type="protein sequence ID" value="HNAJ_0001002701-mRNA-1"/>
    <property type="gene ID" value="HNAJ_0001002701"/>
</dbReference>
<evidence type="ECO:0000313" key="5">
    <source>
        <dbReference type="WBParaSite" id="HNAJ_0001002701-mRNA-1"/>
    </source>
</evidence>
<name>A0A0R3TR35_RODNA</name>
<keyword evidence="4" id="KW-1185">Reference proteome</keyword>
<feature type="compositionally biased region" description="Basic residues" evidence="1">
    <location>
        <begin position="1069"/>
        <end position="1081"/>
    </location>
</feature>
<feature type="compositionally biased region" description="Low complexity" evidence="1">
    <location>
        <begin position="1043"/>
        <end position="1055"/>
    </location>
</feature>
<feature type="region of interest" description="Disordered" evidence="1">
    <location>
        <begin position="369"/>
        <end position="443"/>
    </location>
</feature>
<feature type="compositionally biased region" description="Low complexity" evidence="1">
    <location>
        <begin position="411"/>
        <end position="429"/>
    </location>
</feature>
<dbReference type="OrthoDB" id="6256281at2759"/>
<dbReference type="AlphaFoldDB" id="A0A0R3TR35"/>
<feature type="region of interest" description="Disordered" evidence="1">
    <location>
        <begin position="1"/>
        <end position="32"/>
    </location>
</feature>
<feature type="region of interest" description="Disordered" evidence="1">
    <location>
        <begin position="1042"/>
        <end position="1081"/>
    </location>
</feature>
<accession>A0A0R3TR35</accession>
<feature type="compositionally biased region" description="Low complexity" evidence="1">
    <location>
        <begin position="106"/>
        <end position="125"/>
    </location>
</feature>
<dbReference type="SUPFAM" id="SSF50729">
    <property type="entry name" value="PH domain-like"/>
    <property type="match status" value="2"/>
</dbReference>
<dbReference type="InterPro" id="IPR011993">
    <property type="entry name" value="PH-like_dom_sf"/>
</dbReference>
<evidence type="ECO:0000259" key="2">
    <source>
        <dbReference type="SMART" id="SM00233"/>
    </source>
</evidence>
<protein>
    <submittedName>
        <fullName evidence="5">PH domain-containing protein</fullName>
    </submittedName>
</protein>
<dbReference type="InterPro" id="IPR001849">
    <property type="entry name" value="PH_domain"/>
</dbReference>
<dbReference type="Gene3D" id="2.30.29.30">
    <property type="entry name" value="Pleckstrin-homology domain (PH domain)/Phosphotyrosine-binding domain (PTB)"/>
    <property type="match status" value="1"/>
</dbReference>
<feature type="compositionally biased region" description="Low complexity" evidence="1">
    <location>
        <begin position="763"/>
        <end position="777"/>
    </location>
</feature>
<feature type="region of interest" description="Disordered" evidence="1">
    <location>
        <begin position="76"/>
        <end position="150"/>
    </location>
</feature>
<evidence type="ECO:0000256" key="1">
    <source>
        <dbReference type="SAM" id="MobiDB-lite"/>
    </source>
</evidence>
<evidence type="ECO:0000313" key="4">
    <source>
        <dbReference type="Proteomes" id="UP000278807"/>
    </source>
</evidence>
<feature type="region of interest" description="Disordered" evidence="1">
    <location>
        <begin position="501"/>
        <end position="525"/>
    </location>
</feature>
<feature type="compositionally biased region" description="Polar residues" evidence="1">
    <location>
        <begin position="382"/>
        <end position="393"/>
    </location>
</feature>
<feature type="region of interest" description="Disordered" evidence="1">
    <location>
        <begin position="763"/>
        <end position="782"/>
    </location>
</feature>
<feature type="compositionally biased region" description="Polar residues" evidence="1">
    <location>
        <begin position="1058"/>
        <end position="1068"/>
    </location>
</feature>